<dbReference type="AlphaFoldDB" id="A0A1M5WBU4"/>
<sequence>MLNHVILYGPGKLGGKEAARKSGNVLKSKASIIELNIIR</sequence>
<organism evidence="1 2">
    <name type="scientific">Vibrio aerogenes CECT 7868</name>
    <dbReference type="NCBI Taxonomy" id="1216006"/>
    <lineage>
        <taxon>Bacteria</taxon>
        <taxon>Pseudomonadati</taxon>
        <taxon>Pseudomonadota</taxon>
        <taxon>Gammaproteobacteria</taxon>
        <taxon>Vibrionales</taxon>
        <taxon>Vibrionaceae</taxon>
        <taxon>Vibrio</taxon>
    </lineage>
</organism>
<accession>A0A1M5WBU4</accession>
<reference evidence="1 2" key="1">
    <citation type="submission" date="2016-11" db="EMBL/GenBank/DDBJ databases">
        <authorList>
            <person name="Jaros S."/>
            <person name="Januszkiewicz K."/>
            <person name="Wedrychowicz H."/>
        </authorList>
    </citation>
    <scope>NUCLEOTIDE SEQUENCE [LARGE SCALE GENOMIC DNA]</scope>
    <source>
        <strain evidence="1 2">CECT 7868</strain>
    </source>
</reference>
<dbReference type="STRING" id="1216006.VA7868_00669"/>
<evidence type="ECO:0000313" key="2">
    <source>
        <dbReference type="Proteomes" id="UP000184608"/>
    </source>
</evidence>
<evidence type="ECO:0000313" key="1">
    <source>
        <dbReference type="EMBL" id="SHH84683.1"/>
    </source>
</evidence>
<dbReference type="Proteomes" id="UP000184608">
    <property type="component" value="Unassembled WGS sequence"/>
</dbReference>
<protein>
    <submittedName>
        <fullName evidence="1">Uncharacterized protein</fullName>
    </submittedName>
</protein>
<name>A0A1M5WBU4_9VIBR</name>
<dbReference type="EMBL" id="FQXZ01000007">
    <property type="protein sequence ID" value="SHH84683.1"/>
    <property type="molecule type" value="Genomic_DNA"/>
</dbReference>
<keyword evidence="2" id="KW-1185">Reference proteome</keyword>
<gene>
    <name evidence="1" type="ORF">VA7868_00669</name>
</gene>
<proteinExistence type="predicted"/>